<evidence type="ECO:0000313" key="2">
    <source>
        <dbReference type="EMBL" id="KAK5276955.1"/>
    </source>
</evidence>
<protein>
    <submittedName>
        <fullName evidence="2">Uncharacterized protein</fullName>
    </submittedName>
</protein>
<feature type="compositionally biased region" description="Polar residues" evidence="1">
    <location>
        <begin position="12"/>
        <end position="21"/>
    </location>
</feature>
<evidence type="ECO:0000313" key="3">
    <source>
        <dbReference type="Proteomes" id="UP001357485"/>
    </source>
</evidence>
<comment type="caution">
    <text evidence="2">The sequence shown here is derived from an EMBL/GenBank/DDBJ whole genome shotgun (WGS) entry which is preliminary data.</text>
</comment>
<reference evidence="2 3" key="1">
    <citation type="submission" date="2023-08" db="EMBL/GenBank/DDBJ databases">
        <title>Black Yeasts Isolated from many extreme environments.</title>
        <authorList>
            <person name="Coleine C."/>
            <person name="Stajich J.E."/>
            <person name="Selbmann L."/>
        </authorList>
    </citation>
    <scope>NUCLEOTIDE SEQUENCE [LARGE SCALE GENOMIC DNA]</scope>
    <source>
        <strain evidence="2 3">CCFEE 536</strain>
    </source>
</reference>
<sequence length="51" mass="5692">TVQRRRSESQHRGQQARSIPTQRSGVCNCRWLPTIDASSWATFGGCCGLEL</sequence>
<feature type="non-terminal residue" evidence="2">
    <location>
        <position position="1"/>
    </location>
</feature>
<keyword evidence="3" id="KW-1185">Reference proteome</keyword>
<dbReference type="Proteomes" id="UP001357485">
    <property type="component" value="Unassembled WGS sequence"/>
</dbReference>
<accession>A0ABR0M239</accession>
<feature type="non-terminal residue" evidence="2">
    <location>
        <position position="51"/>
    </location>
</feature>
<name>A0ABR0M239_9PEZI</name>
<evidence type="ECO:0000256" key="1">
    <source>
        <dbReference type="SAM" id="MobiDB-lite"/>
    </source>
</evidence>
<gene>
    <name evidence="2" type="ORF">LTR16_010461</name>
</gene>
<feature type="compositionally biased region" description="Basic and acidic residues" evidence="1">
    <location>
        <begin position="1"/>
        <end position="11"/>
    </location>
</feature>
<proteinExistence type="predicted"/>
<dbReference type="EMBL" id="JAVRRA010002980">
    <property type="protein sequence ID" value="KAK5276955.1"/>
    <property type="molecule type" value="Genomic_DNA"/>
</dbReference>
<feature type="region of interest" description="Disordered" evidence="1">
    <location>
        <begin position="1"/>
        <end position="21"/>
    </location>
</feature>
<organism evidence="2 3">
    <name type="scientific">Cryomyces antarcticus</name>
    <dbReference type="NCBI Taxonomy" id="329879"/>
    <lineage>
        <taxon>Eukaryota</taxon>
        <taxon>Fungi</taxon>
        <taxon>Dikarya</taxon>
        <taxon>Ascomycota</taxon>
        <taxon>Pezizomycotina</taxon>
        <taxon>Dothideomycetes</taxon>
        <taxon>Dothideomycetes incertae sedis</taxon>
        <taxon>Cryomyces</taxon>
    </lineage>
</organism>